<evidence type="ECO:0000313" key="3">
    <source>
        <dbReference type="EMBL" id="CAH3174867.1"/>
    </source>
</evidence>
<dbReference type="EMBL" id="CALNXK010000194">
    <property type="protein sequence ID" value="CAH3174867.1"/>
    <property type="molecule type" value="Genomic_DNA"/>
</dbReference>
<proteinExistence type="predicted"/>
<dbReference type="SUPFAM" id="SSF56496">
    <property type="entry name" value="Fibrinogen C-terminal domain-like"/>
    <property type="match status" value="1"/>
</dbReference>
<dbReference type="Gene3D" id="3.90.215.10">
    <property type="entry name" value="Gamma Fibrinogen, chain A, domain 1"/>
    <property type="match status" value="1"/>
</dbReference>
<dbReference type="Proteomes" id="UP001159405">
    <property type="component" value="Unassembled WGS sequence"/>
</dbReference>
<dbReference type="InterPro" id="IPR036056">
    <property type="entry name" value="Fibrinogen-like_C"/>
</dbReference>
<feature type="domain" description="Apple" evidence="1">
    <location>
        <begin position="50"/>
        <end position="137"/>
    </location>
</feature>
<dbReference type="SUPFAM" id="SSF57414">
    <property type="entry name" value="Hairpin loop containing domain-like"/>
    <property type="match status" value="1"/>
</dbReference>
<dbReference type="SMART" id="SM00186">
    <property type="entry name" value="FBG"/>
    <property type="match status" value="1"/>
</dbReference>
<dbReference type="PROSITE" id="PS50948">
    <property type="entry name" value="PAN"/>
    <property type="match status" value="1"/>
</dbReference>
<evidence type="ECO:0000313" key="4">
    <source>
        <dbReference type="Proteomes" id="UP001159405"/>
    </source>
</evidence>
<protein>
    <submittedName>
        <fullName evidence="3">Uncharacterized protein</fullName>
    </submittedName>
</protein>
<name>A0ABN8R863_9CNID</name>
<dbReference type="InterPro" id="IPR050373">
    <property type="entry name" value="Fibrinogen_C-term_domain"/>
</dbReference>
<dbReference type="InterPro" id="IPR002181">
    <property type="entry name" value="Fibrinogen_a/b/g_C_dom"/>
</dbReference>
<feature type="domain" description="Fibrinogen C-terminal" evidence="2">
    <location>
        <begin position="145"/>
        <end position="350"/>
    </location>
</feature>
<dbReference type="Pfam" id="PF00024">
    <property type="entry name" value="PAN_1"/>
    <property type="match status" value="1"/>
</dbReference>
<dbReference type="PANTHER" id="PTHR19143">
    <property type="entry name" value="FIBRINOGEN/TENASCIN/ANGIOPOEITIN"/>
    <property type="match status" value="1"/>
</dbReference>
<gene>
    <name evidence="3" type="ORF">PLOB_00015489</name>
</gene>
<dbReference type="Gene3D" id="3.50.4.10">
    <property type="entry name" value="Hepatocyte Growth Factor"/>
    <property type="match status" value="1"/>
</dbReference>
<comment type="caution">
    <text evidence="3">The sequence shown here is derived from an EMBL/GenBank/DDBJ whole genome shotgun (WGS) entry which is preliminary data.</text>
</comment>
<reference evidence="3 4" key="1">
    <citation type="submission" date="2022-05" db="EMBL/GenBank/DDBJ databases">
        <authorList>
            <consortium name="Genoscope - CEA"/>
            <person name="William W."/>
        </authorList>
    </citation>
    <scope>NUCLEOTIDE SEQUENCE [LARGE SCALE GENOMIC DNA]</scope>
</reference>
<keyword evidence="4" id="KW-1185">Reference proteome</keyword>
<dbReference type="InterPro" id="IPR014716">
    <property type="entry name" value="Fibrinogen_a/b/g_C_1"/>
</dbReference>
<dbReference type="PANTHER" id="PTHR19143:SF444">
    <property type="entry name" value="PROTEIN SCABROUS"/>
    <property type="match status" value="1"/>
</dbReference>
<dbReference type="NCBIfam" id="NF040941">
    <property type="entry name" value="GGGWT_bact"/>
    <property type="match status" value="1"/>
</dbReference>
<dbReference type="Pfam" id="PF00147">
    <property type="entry name" value="Fibrinogen_C"/>
    <property type="match status" value="1"/>
</dbReference>
<dbReference type="InterPro" id="IPR003609">
    <property type="entry name" value="Pan_app"/>
</dbReference>
<evidence type="ECO:0000259" key="1">
    <source>
        <dbReference type="PROSITE" id="PS50948"/>
    </source>
</evidence>
<organism evidence="3 4">
    <name type="scientific">Porites lobata</name>
    <dbReference type="NCBI Taxonomy" id="104759"/>
    <lineage>
        <taxon>Eukaryota</taxon>
        <taxon>Metazoa</taxon>
        <taxon>Cnidaria</taxon>
        <taxon>Anthozoa</taxon>
        <taxon>Hexacorallia</taxon>
        <taxon>Scleractinia</taxon>
        <taxon>Fungiina</taxon>
        <taxon>Poritidae</taxon>
        <taxon>Porites</taxon>
    </lineage>
</organism>
<accession>A0ABN8R863</accession>
<sequence length="350" mass="39712">MESSLGFWIPRRGFRITDTGFQSMNTVHFAFSFVVFVVEGYFRTTADEACSHSRYFVKKVKGNAVLRNHVIAKYLVTSEVECGYQCTRESKCLSFNYKHHSASNSLLHECEINDYKQQNDPKGIVGVDGFNYYEREPDALPAGVVSCHDNAESCKSLKEAGTNLDGLHHINIPSIGSVQVFCDQSTDGGGWTVIQRRAAPFSLSFERNWVEYEDGFGKPDSEFWLGNKVIHELSKRQVEVQIVLISRSNLTGPAKYSRFKVHGRNDKYRLEISGYVGDIGDCALNSSRQYLSTVDFDNDATPDRDCADEENAGWWYSDCGCGNLNRQLRPKWYSWKAGNDDIIYSEVKIR</sequence>
<evidence type="ECO:0000259" key="2">
    <source>
        <dbReference type="PROSITE" id="PS51406"/>
    </source>
</evidence>
<dbReference type="PROSITE" id="PS51406">
    <property type="entry name" value="FIBRINOGEN_C_2"/>
    <property type="match status" value="1"/>
</dbReference>